<evidence type="ECO:0000259" key="1">
    <source>
        <dbReference type="PROSITE" id="PS50206"/>
    </source>
</evidence>
<dbReference type="Proteomes" id="UP000215137">
    <property type="component" value="Chromosome"/>
</dbReference>
<dbReference type="SUPFAM" id="SSF52821">
    <property type="entry name" value="Rhodanese/Cell cycle control phosphatase"/>
    <property type="match status" value="1"/>
</dbReference>
<name>A0A248TF36_9BACI</name>
<proteinExistence type="predicted"/>
<dbReference type="CDD" id="cd00158">
    <property type="entry name" value="RHOD"/>
    <property type="match status" value="1"/>
</dbReference>
<dbReference type="RefSeq" id="WP_095370361.1">
    <property type="nucleotide sequence ID" value="NZ_CP022983.1"/>
</dbReference>
<dbReference type="EMBL" id="CP022983">
    <property type="protein sequence ID" value="ASV66786.1"/>
    <property type="molecule type" value="Genomic_DNA"/>
</dbReference>
<dbReference type="PANTHER" id="PTHR43031">
    <property type="entry name" value="FAD-DEPENDENT OXIDOREDUCTASE"/>
    <property type="match status" value="1"/>
</dbReference>
<dbReference type="KEGG" id="bko:CKF48_05295"/>
<dbReference type="Pfam" id="PF00581">
    <property type="entry name" value="Rhodanese"/>
    <property type="match status" value="1"/>
</dbReference>
<dbReference type="Gene3D" id="3.40.250.10">
    <property type="entry name" value="Rhodanese-like domain"/>
    <property type="match status" value="1"/>
</dbReference>
<dbReference type="InterPro" id="IPR036873">
    <property type="entry name" value="Rhodanese-like_dom_sf"/>
</dbReference>
<dbReference type="PANTHER" id="PTHR43031:SF17">
    <property type="entry name" value="SULFURTRANSFERASE YTWF-RELATED"/>
    <property type="match status" value="1"/>
</dbReference>
<evidence type="ECO:0000313" key="2">
    <source>
        <dbReference type="EMBL" id="ASV66786.1"/>
    </source>
</evidence>
<accession>A0A248TF36</accession>
<dbReference type="SMART" id="SM00450">
    <property type="entry name" value="RHOD"/>
    <property type="match status" value="1"/>
</dbReference>
<dbReference type="InterPro" id="IPR001763">
    <property type="entry name" value="Rhodanese-like_dom"/>
</dbReference>
<evidence type="ECO:0000313" key="3">
    <source>
        <dbReference type="Proteomes" id="UP000215137"/>
    </source>
</evidence>
<feature type="domain" description="Rhodanese" evidence="1">
    <location>
        <begin position="39"/>
        <end position="118"/>
    </location>
</feature>
<organism evidence="2 3">
    <name type="scientific">Cytobacillus kochii</name>
    <dbReference type="NCBI Taxonomy" id="859143"/>
    <lineage>
        <taxon>Bacteria</taxon>
        <taxon>Bacillati</taxon>
        <taxon>Bacillota</taxon>
        <taxon>Bacilli</taxon>
        <taxon>Bacillales</taxon>
        <taxon>Bacillaceae</taxon>
        <taxon>Cytobacillus</taxon>
    </lineage>
</organism>
<dbReference type="OrthoDB" id="9800872at2"/>
<dbReference type="InterPro" id="IPR050229">
    <property type="entry name" value="GlpE_sulfurtransferase"/>
</dbReference>
<sequence length="118" mass="13587">MEMINYVLLFFITAFFLTRFISVKGIKQISTADLRMVLKDKEKQFVDVRTHSEFKGRSIPSFQNIPLQQLKDQAENLNKDKEVVVICQSGLRSMQAAKQLKKLGYTKITNIKGGMNAW</sequence>
<reference evidence="2 3" key="1">
    <citation type="submission" date="2017-08" db="EMBL/GenBank/DDBJ databases">
        <title>Complete Genome Sequence of Bacillus kochii Oregon-R-modENCODE STRAIN BDGP4, isolated from Drosophila melanogaster gut.</title>
        <authorList>
            <person name="Wan K.H."/>
            <person name="Yu C."/>
            <person name="Park S."/>
            <person name="Hammonds A.S."/>
            <person name="Booth B.W."/>
            <person name="Celniker S.E."/>
        </authorList>
    </citation>
    <scope>NUCLEOTIDE SEQUENCE [LARGE SCALE GENOMIC DNA]</scope>
    <source>
        <strain evidence="2 3">BDGP4</strain>
    </source>
</reference>
<protein>
    <submittedName>
        <fullName evidence="2">Rhodanese</fullName>
    </submittedName>
</protein>
<dbReference type="AlphaFoldDB" id="A0A248TF36"/>
<keyword evidence="3" id="KW-1185">Reference proteome</keyword>
<gene>
    <name evidence="2" type="ORF">CKF48_05295</name>
</gene>
<dbReference type="PROSITE" id="PS50206">
    <property type="entry name" value="RHODANESE_3"/>
    <property type="match status" value="1"/>
</dbReference>